<dbReference type="Proteomes" id="UP000187609">
    <property type="component" value="Unassembled WGS sequence"/>
</dbReference>
<gene>
    <name evidence="4" type="primary">5MAT2_0</name>
    <name evidence="4" type="ORF">A4A49_17246</name>
</gene>
<dbReference type="STRING" id="49451.A0A314L7F0"/>
<dbReference type="EMBL" id="MJEQ01000389">
    <property type="protein sequence ID" value="OIT36804.1"/>
    <property type="molecule type" value="Genomic_DNA"/>
</dbReference>
<keyword evidence="3" id="KW-0012">Acyltransferase</keyword>
<proteinExistence type="inferred from homology"/>
<dbReference type="AlphaFoldDB" id="A0A314L7F0"/>
<dbReference type="OrthoDB" id="671439at2759"/>
<sequence length="445" mass="49918">MMGPKIHIFSRKLIKPSNPTPKHLQSFKLSIFDQLAPSYHIKIILYYSINGENKASNNSQLLTQLEEPLAHSLSKFYPLAGRLVKDQEHLFIDCSDQGIEYLEAKFDGELAELLHQRLDVENLDQLLPQEVCPADSATTPLVTIQTTSFYCGGLSIGMCVSHKVADTSTILSFINGWAKANQGENINKVLCPDFGVPSLFPLKNSIVQNIPEIAEHMEVKIVTRRFLFDGSEIAKLKDLFKENATTDQEIQPTRVTLVTAVIWKALISVAQAKHGQLRPSLLVIVINLRGRTAVVPISKNAFGNSWTTINARFTPTGNILEWFHLVPLLSDAVRNTSKFISKASTEEISLLAVTNFKEEQEGFRKNSGVDAFICTSWSKLPAYDADFGWGRPSWVSSARRCCEMMTLLDSKCGDGIEVWVSLNEKDMYELERDKDIRSKSFVFDL</sequence>
<dbReference type="Gene3D" id="3.30.559.10">
    <property type="entry name" value="Chloramphenicol acetyltransferase-like domain"/>
    <property type="match status" value="2"/>
</dbReference>
<dbReference type="PANTHER" id="PTHR31623:SF83">
    <property type="entry name" value="ACETYL-COA-BENZYLALCOHOL ACETYLTRANSFERASE-LIKE"/>
    <property type="match status" value="1"/>
</dbReference>
<dbReference type="Pfam" id="PF02458">
    <property type="entry name" value="Transferase"/>
    <property type="match status" value="1"/>
</dbReference>
<name>A0A314L7F0_NICAT</name>
<reference evidence="4" key="1">
    <citation type="submission" date="2016-11" db="EMBL/GenBank/DDBJ databases">
        <title>The genome of Nicotiana attenuata.</title>
        <authorList>
            <person name="Xu S."/>
            <person name="Brockmoeller T."/>
            <person name="Gaquerel E."/>
            <person name="Navarro A."/>
            <person name="Kuhl H."/>
            <person name="Gase K."/>
            <person name="Ling Z."/>
            <person name="Zhou W."/>
            <person name="Kreitzer C."/>
            <person name="Stanke M."/>
            <person name="Tang H."/>
            <person name="Lyons E."/>
            <person name="Pandey P."/>
            <person name="Pandey S.P."/>
            <person name="Timmermann B."/>
            <person name="Baldwin I.T."/>
        </authorList>
    </citation>
    <scope>NUCLEOTIDE SEQUENCE [LARGE SCALE GENOMIC DNA]</scope>
    <source>
        <strain evidence="4">UT</strain>
    </source>
</reference>
<organism evidence="4 5">
    <name type="scientific">Nicotiana attenuata</name>
    <name type="common">Coyote tobacco</name>
    <dbReference type="NCBI Taxonomy" id="49451"/>
    <lineage>
        <taxon>Eukaryota</taxon>
        <taxon>Viridiplantae</taxon>
        <taxon>Streptophyta</taxon>
        <taxon>Embryophyta</taxon>
        <taxon>Tracheophyta</taxon>
        <taxon>Spermatophyta</taxon>
        <taxon>Magnoliopsida</taxon>
        <taxon>eudicotyledons</taxon>
        <taxon>Gunneridae</taxon>
        <taxon>Pentapetalae</taxon>
        <taxon>asterids</taxon>
        <taxon>lamiids</taxon>
        <taxon>Solanales</taxon>
        <taxon>Solanaceae</taxon>
        <taxon>Nicotianoideae</taxon>
        <taxon>Nicotianeae</taxon>
        <taxon>Nicotiana</taxon>
    </lineage>
</organism>
<dbReference type="GO" id="GO:0016746">
    <property type="term" value="F:acyltransferase activity"/>
    <property type="evidence" value="ECO:0007669"/>
    <property type="project" value="UniProtKB-KW"/>
</dbReference>
<dbReference type="KEGG" id="nau:109241609"/>
<keyword evidence="5" id="KW-1185">Reference proteome</keyword>
<dbReference type="Gramene" id="OIT36804">
    <property type="protein sequence ID" value="OIT36804"/>
    <property type="gene ID" value="A4A49_17246"/>
</dbReference>
<keyword evidence="2" id="KW-0808">Transferase</keyword>
<evidence type="ECO:0000256" key="1">
    <source>
        <dbReference type="ARBA" id="ARBA00009861"/>
    </source>
</evidence>
<dbReference type="GeneID" id="109241609"/>
<dbReference type="InterPro" id="IPR023213">
    <property type="entry name" value="CAT-like_dom_sf"/>
</dbReference>
<dbReference type="SMR" id="A0A314L7F0"/>
<accession>A0A314L7F0</accession>
<evidence type="ECO:0000313" key="5">
    <source>
        <dbReference type="Proteomes" id="UP000187609"/>
    </source>
</evidence>
<comment type="similarity">
    <text evidence="1">Belongs to the plant acyltransferase family.</text>
</comment>
<evidence type="ECO:0000256" key="2">
    <source>
        <dbReference type="ARBA" id="ARBA00022679"/>
    </source>
</evidence>
<dbReference type="PANTHER" id="PTHR31623">
    <property type="entry name" value="F21J9.9"/>
    <property type="match status" value="1"/>
</dbReference>
<evidence type="ECO:0000313" key="4">
    <source>
        <dbReference type="EMBL" id="OIT36804.1"/>
    </source>
</evidence>
<evidence type="ECO:0000256" key="3">
    <source>
        <dbReference type="ARBA" id="ARBA00023315"/>
    </source>
</evidence>
<comment type="caution">
    <text evidence="4">The sequence shown here is derived from an EMBL/GenBank/DDBJ whole genome shotgun (WGS) entry which is preliminary data.</text>
</comment>
<protein>
    <submittedName>
        <fullName evidence="4">Pelargonidin 3-o-(6-caffeoylglucoside) 5-o-(6-o-malonylglucoside) 4'''-malonyltransferase</fullName>
    </submittedName>
</protein>